<sequence>MALEVHMVSRMAALFAAEEVIKPNLIQRSRTRKGREVAPDPISVQIGSHHHDRRIPSDIGPDVPLNLGITRKPRLVHLRDGVDVGG</sequence>
<gene>
    <name evidence="1" type="ORF">UFOPK2766_00743</name>
</gene>
<reference evidence="1" key="1">
    <citation type="submission" date="2020-05" db="EMBL/GenBank/DDBJ databases">
        <authorList>
            <person name="Chiriac C."/>
            <person name="Salcher M."/>
            <person name="Ghai R."/>
            <person name="Kavagutti S V."/>
        </authorList>
    </citation>
    <scope>NUCLEOTIDE SEQUENCE</scope>
</reference>
<dbReference type="EMBL" id="CAEZYU010000025">
    <property type="protein sequence ID" value="CAB4736669.1"/>
    <property type="molecule type" value="Genomic_DNA"/>
</dbReference>
<proteinExistence type="predicted"/>
<dbReference type="AlphaFoldDB" id="A0A6J6SR78"/>
<name>A0A6J6SR78_9ZZZZ</name>
<organism evidence="1">
    <name type="scientific">freshwater metagenome</name>
    <dbReference type="NCBI Taxonomy" id="449393"/>
    <lineage>
        <taxon>unclassified sequences</taxon>
        <taxon>metagenomes</taxon>
        <taxon>ecological metagenomes</taxon>
    </lineage>
</organism>
<accession>A0A6J6SR78</accession>
<protein>
    <submittedName>
        <fullName evidence="1">Unannotated protein</fullName>
    </submittedName>
</protein>
<evidence type="ECO:0000313" key="1">
    <source>
        <dbReference type="EMBL" id="CAB4736669.1"/>
    </source>
</evidence>